<accession>A0AAD6V8K3</accession>
<protein>
    <submittedName>
        <fullName evidence="1">Uncharacterized protein</fullName>
    </submittedName>
</protein>
<comment type="caution">
    <text evidence="1">The sequence shown here is derived from an EMBL/GenBank/DDBJ whole genome shotgun (WGS) entry which is preliminary data.</text>
</comment>
<evidence type="ECO:0000313" key="1">
    <source>
        <dbReference type="EMBL" id="KAJ7200003.1"/>
    </source>
</evidence>
<dbReference type="EMBL" id="JARJCW010000065">
    <property type="protein sequence ID" value="KAJ7200003.1"/>
    <property type="molecule type" value="Genomic_DNA"/>
</dbReference>
<reference evidence="1" key="1">
    <citation type="submission" date="2023-03" db="EMBL/GenBank/DDBJ databases">
        <title>Massive genome expansion in bonnet fungi (Mycena s.s.) driven by repeated elements and novel gene families across ecological guilds.</title>
        <authorList>
            <consortium name="Lawrence Berkeley National Laboratory"/>
            <person name="Harder C.B."/>
            <person name="Miyauchi S."/>
            <person name="Viragh M."/>
            <person name="Kuo A."/>
            <person name="Thoen E."/>
            <person name="Andreopoulos B."/>
            <person name="Lu D."/>
            <person name="Skrede I."/>
            <person name="Drula E."/>
            <person name="Henrissat B."/>
            <person name="Morin E."/>
            <person name="Kohler A."/>
            <person name="Barry K."/>
            <person name="LaButti K."/>
            <person name="Morin E."/>
            <person name="Salamov A."/>
            <person name="Lipzen A."/>
            <person name="Mereny Z."/>
            <person name="Hegedus B."/>
            <person name="Baldrian P."/>
            <person name="Stursova M."/>
            <person name="Weitz H."/>
            <person name="Taylor A."/>
            <person name="Grigoriev I.V."/>
            <person name="Nagy L.G."/>
            <person name="Martin F."/>
            <person name="Kauserud H."/>
        </authorList>
    </citation>
    <scope>NUCLEOTIDE SEQUENCE</scope>
    <source>
        <strain evidence="1">9144</strain>
    </source>
</reference>
<evidence type="ECO:0000313" key="2">
    <source>
        <dbReference type="Proteomes" id="UP001219525"/>
    </source>
</evidence>
<name>A0AAD6V8K3_9AGAR</name>
<proteinExistence type="predicted"/>
<dbReference type="Proteomes" id="UP001219525">
    <property type="component" value="Unassembled WGS sequence"/>
</dbReference>
<gene>
    <name evidence="1" type="ORF">GGX14DRAFT_401009</name>
</gene>
<organism evidence="1 2">
    <name type="scientific">Mycena pura</name>
    <dbReference type="NCBI Taxonomy" id="153505"/>
    <lineage>
        <taxon>Eukaryota</taxon>
        <taxon>Fungi</taxon>
        <taxon>Dikarya</taxon>
        <taxon>Basidiomycota</taxon>
        <taxon>Agaricomycotina</taxon>
        <taxon>Agaricomycetes</taxon>
        <taxon>Agaricomycetidae</taxon>
        <taxon>Agaricales</taxon>
        <taxon>Marasmiineae</taxon>
        <taxon>Mycenaceae</taxon>
        <taxon>Mycena</taxon>
    </lineage>
</organism>
<sequence length="226" mass="24647">MATWGGYKRTAGHDMHHAVWAATTWPRAWGRDIGWKRAQGGGHDERRHAAAMSDMRPGRQSGGMCMGHVAATAPTAGLQTPSKAGNSSRVVCIVSRMSVRRGLRRREHGSRAIRLTLGAGATRRLLGFVVLGTRQRMPGRRSGPWCFGLASHNCAPVPRVRPPSWPVGGGLALRCLGDIEAWSGQPGSRDEEREAQEGGWRVKGRGNRLKLRRLCNSPNLHTSVAR</sequence>
<keyword evidence="2" id="KW-1185">Reference proteome</keyword>
<dbReference type="AlphaFoldDB" id="A0AAD6V8K3"/>